<dbReference type="InterPro" id="IPR050553">
    <property type="entry name" value="Thioredoxin_ResA/DsbE_sf"/>
</dbReference>
<dbReference type="EMBL" id="FNGW01000001">
    <property type="protein sequence ID" value="SDL31257.1"/>
    <property type="molecule type" value="Genomic_DNA"/>
</dbReference>
<evidence type="ECO:0000259" key="3">
    <source>
        <dbReference type="PROSITE" id="PS51352"/>
    </source>
</evidence>
<keyword evidence="4" id="KW-0413">Isomerase</keyword>
<accession>A0A1G9J172</accession>
<dbReference type="PROSITE" id="PS51352">
    <property type="entry name" value="THIOREDOXIN_2"/>
    <property type="match status" value="1"/>
</dbReference>
<evidence type="ECO:0000313" key="4">
    <source>
        <dbReference type="EMBL" id="SDL31257.1"/>
    </source>
</evidence>
<dbReference type="Gene3D" id="3.40.30.10">
    <property type="entry name" value="Glutaredoxin"/>
    <property type="match status" value="1"/>
</dbReference>
<feature type="chain" id="PRO_5038893778" evidence="2">
    <location>
        <begin position="22"/>
        <end position="356"/>
    </location>
</feature>
<keyword evidence="5" id="KW-1185">Reference proteome</keyword>
<dbReference type="Proteomes" id="UP000199068">
    <property type="component" value="Unassembled WGS sequence"/>
</dbReference>
<dbReference type="GO" id="GO:0016491">
    <property type="term" value="F:oxidoreductase activity"/>
    <property type="evidence" value="ECO:0007669"/>
    <property type="project" value="InterPro"/>
</dbReference>
<organism evidence="4 5">
    <name type="scientific">Romboutsia lituseburensis DSM 797</name>
    <dbReference type="NCBI Taxonomy" id="1121325"/>
    <lineage>
        <taxon>Bacteria</taxon>
        <taxon>Bacillati</taxon>
        <taxon>Bacillota</taxon>
        <taxon>Clostridia</taxon>
        <taxon>Peptostreptococcales</taxon>
        <taxon>Peptostreptococcaceae</taxon>
        <taxon>Romboutsia</taxon>
    </lineage>
</organism>
<dbReference type="SUPFAM" id="SSF52833">
    <property type="entry name" value="Thioredoxin-like"/>
    <property type="match status" value="1"/>
</dbReference>
<gene>
    <name evidence="4" type="ORF">SAMN04515677_101467</name>
</gene>
<dbReference type="Pfam" id="PF00578">
    <property type="entry name" value="AhpC-TSA"/>
    <property type="match status" value="1"/>
</dbReference>
<dbReference type="AlphaFoldDB" id="A0A1G9J172"/>
<feature type="domain" description="Thioredoxin" evidence="3">
    <location>
        <begin position="207"/>
        <end position="352"/>
    </location>
</feature>
<keyword evidence="2" id="KW-0732">Signal</keyword>
<feature type="signal peptide" evidence="2">
    <location>
        <begin position="1"/>
        <end position="21"/>
    </location>
</feature>
<feature type="region of interest" description="Disordered" evidence="1">
    <location>
        <begin position="23"/>
        <end position="43"/>
    </location>
</feature>
<dbReference type="InterPro" id="IPR013766">
    <property type="entry name" value="Thioredoxin_domain"/>
</dbReference>
<protein>
    <submittedName>
        <fullName evidence="4">Thiol-disulfide isomerase or thioredoxin</fullName>
    </submittedName>
</protein>
<name>A0A1G9J172_9FIRM</name>
<dbReference type="GO" id="GO:0016209">
    <property type="term" value="F:antioxidant activity"/>
    <property type="evidence" value="ECO:0007669"/>
    <property type="project" value="InterPro"/>
</dbReference>
<dbReference type="PANTHER" id="PTHR42852">
    <property type="entry name" value="THIOL:DISULFIDE INTERCHANGE PROTEIN DSBE"/>
    <property type="match status" value="1"/>
</dbReference>
<dbReference type="PROSITE" id="PS51257">
    <property type="entry name" value="PROKAR_LIPOPROTEIN"/>
    <property type="match status" value="1"/>
</dbReference>
<evidence type="ECO:0000313" key="5">
    <source>
        <dbReference type="Proteomes" id="UP000199068"/>
    </source>
</evidence>
<dbReference type="InterPro" id="IPR036249">
    <property type="entry name" value="Thioredoxin-like_sf"/>
</dbReference>
<evidence type="ECO:0000256" key="2">
    <source>
        <dbReference type="SAM" id="SignalP"/>
    </source>
</evidence>
<proteinExistence type="predicted"/>
<dbReference type="CDD" id="cd02966">
    <property type="entry name" value="TlpA_like_family"/>
    <property type="match status" value="1"/>
</dbReference>
<dbReference type="InterPro" id="IPR000866">
    <property type="entry name" value="AhpC/TSA"/>
</dbReference>
<evidence type="ECO:0000256" key="1">
    <source>
        <dbReference type="SAM" id="MobiDB-lite"/>
    </source>
</evidence>
<reference evidence="4 5" key="1">
    <citation type="submission" date="2016-10" db="EMBL/GenBank/DDBJ databases">
        <authorList>
            <person name="de Groot N.N."/>
        </authorList>
    </citation>
    <scope>NUCLEOTIDE SEQUENCE [LARGE SCALE GENOMIC DNA]</scope>
    <source>
        <strain evidence="4 5">DSM 797</strain>
    </source>
</reference>
<dbReference type="PANTHER" id="PTHR42852:SF17">
    <property type="entry name" value="THIOREDOXIN-LIKE PROTEIN HI_1115"/>
    <property type="match status" value="1"/>
</dbReference>
<dbReference type="RefSeq" id="WP_092722454.1">
    <property type="nucleotide sequence ID" value="NZ_FNGW01000001.1"/>
</dbReference>
<dbReference type="GO" id="GO:0016853">
    <property type="term" value="F:isomerase activity"/>
    <property type="evidence" value="ECO:0007669"/>
    <property type="project" value="UniProtKB-KW"/>
</dbReference>
<dbReference type="STRING" id="1121325.SAMN04515677_101467"/>
<sequence length="356" mass="40036">MRKRVLITGFLIAALSLSACSKGAENKDTNNNGKNKTQTEKQENEVVLEDLGIKINPSKDFNKKENIQMLVIENENVSFSFMSTEDNKMIMEKSKNAKKEDADQITDLFIKKSRNLGCIAKIKAGESEKAFKDSQYSMFNHKEKVGALNGYEYYLLYSYKYDENDLSEAAKVELKEAANSIKNLKNNITIFDPVKNPVVKKEEKAEKQSMKGVINFNTKTLAGKDINSSIFKDHKITMINIWSTSCGPCIDEMPELQKLHEEAKKENVNVIGVVADTPDEDNELLAKDITKKQGAKFDNIIPDEKLSKWILDNVKAAPTTIFVDKDGNIIADALIGAQNKDAYMKNIKEVLQSVDK</sequence>